<dbReference type="AlphaFoldDB" id="A0A2P2E9E4"/>
<dbReference type="InterPro" id="IPR000183">
    <property type="entry name" value="Orn/DAP/Arg_de-COase"/>
</dbReference>
<evidence type="ECO:0000256" key="2">
    <source>
        <dbReference type="ARBA" id="ARBA00022793"/>
    </source>
</evidence>
<dbReference type="EMBL" id="BFBR01000003">
    <property type="protein sequence ID" value="GBF57673.1"/>
    <property type="molecule type" value="Genomic_DNA"/>
</dbReference>
<comment type="pathway">
    <text evidence="5 8">Amino-acid biosynthesis; L-lysine biosynthesis via DAP pathway; L-lysine from DL-2,6-diaminopimelate: step 1/1.</text>
</comment>
<comment type="caution">
    <text evidence="11">The sequence shown here is derived from an EMBL/GenBank/DDBJ whole genome shotgun (WGS) entry which is preliminary data.</text>
</comment>
<gene>
    <name evidence="5 11" type="primary">lysA</name>
    <name evidence="11" type="ORF">PbB2_01342</name>
</gene>
<feature type="binding site" evidence="5">
    <location>
        <position position="317"/>
    </location>
    <ligand>
        <name>substrate</name>
    </ligand>
</feature>
<feature type="binding site" evidence="5">
    <location>
        <position position="374"/>
    </location>
    <ligand>
        <name>substrate</name>
    </ligand>
</feature>
<dbReference type="PANTHER" id="PTHR43727:SF2">
    <property type="entry name" value="GROUP IV DECARBOXYLASE"/>
    <property type="match status" value="1"/>
</dbReference>
<keyword evidence="4 5" id="KW-0456">Lyase</keyword>
<dbReference type="OrthoDB" id="9802241at2"/>
<feature type="binding site" evidence="5">
    <location>
        <begin position="274"/>
        <end position="277"/>
    </location>
    <ligand>
        <name>pyridoxal 5'-phosphate</name>
        <dbReference type="ChEBI" id="CHEBI:597326"/>
    </ligand>
</feature>
<evidence type="ECO:0000256" key="6">
    <source>
        <dbReference type="NCBIfam" id="TIGR01048"/>
    </source>
</evidence>
<evidence type="ECO:0000259" key="9">
    <source>
        <dbReference type="Pfam" id="PF00278"/>
    </source>
</evidence>
<evidence type="ECO:0000256" key="5">
    <source>
        <dbReference type="HAMAP-Rule" id="MF_02120"/>
    </source>
</evidence>
<organism evidence="11 12">
    <name type="scientific">Candidatus Phycosocius bacilliformis</name>
    <dbReference type="NCBI Taxonomy" id="1445552"/>
    <lineage>
        <taxon>Bacteria</taxon>
        <taxon>Pseudomonadati</taxon>
        <taxon>Pseudomonadota</taxon>
        <taxon>Alphaproteobacteria</taxon>
        <taxon>Caulobacterales</taxon>
        <taxon>Caulobacterales incertae sedis</taxon>
        <taxon>Candidatus Phycosocius</taxon>
    </lineage>
</organism>
<evidence type="ECO:0000313" key="11">
    <source>
        <dbReference type="EMBL" id="GBF57673.1"/>
    </source>
</evidence>
<reference evidence="11 12" key="1">
    <citation type="journal article" date="2018" name="Genome Announc.">
        <title>Draft Genome Sequence of "Candidatus Phycosocius bacilliformis," an Alphaproteobacterial Ectosymbiont of the Hydrocarbon-Producing Green Alga Botryococcus braunii.</title>
        <authorList>
            <person name="Tanabe Y."/>
            <person name="Yamaguchi H."/>
            <person name="Watanabe M.M."/>
        </authorList>
    </citation>
    <scope>NUCLEOTIDE SEQUENCE [LARGE SCALE GENOMIC DNA]</scope>
    <source>
        <strain evidence="11 12">BOTRYCO-2</strain>
    </source>
</reference>
<dbReference type="InterPro" id="IPR002986">
    <property type="entry name" value="DAP_deCOOHase_LysA"/>
</dbReference>
<dbReference type="InterPro" id="IPR022653">
    <property type="entry name" value="De-COase2_pyr-phos_BS"/>
</dbReference>
<feature type="domain" description="Orn/DAP/Arg decarboxylase 2 C-terminal" evidence="9">
    <location>
        <begin position="30"/>
        <end position="372"/>
    </location>
</feature>
<dbReference type="PANTHER" id="PTHR43727">
    <property type="entry name" value="DIAMINOPIMELATE DECARBOXYLASE"/>
    <property type="match status" value="1"/>
</dbReference>
<comment type="function">
    <text evidence="5">Specifically catalyzes the decarboxylation of meso-diaminopimelate (meso-DAP) to L-lysine.</text>
</comment>
<dbReference type="Gene3D" id="3.20.20.10">
    <property type="entry name" value="Alanine racemase"/>
    <property type="match status" value="1"/>
</dbReference>
<dbReference type="NCBIfam" id="TIGR01048">
    <property type="entry name" value="lysA"/>
    <property type="match status" value="1"/>
</dbReference>
<comment type="cofactor">
    <cofactor evidence="1 5 7 8">
        <name>pyridoxal 5'-phosphate</name>
        <dbReference type="ChEBI" id="CHEBI:597326"/>
    </cofactor>
</comment>
<keyword evidence="5" id="KW-0028">Amino-acid biosynthesis</keyword>
<feature type="modified residue" description="N6-(pyridoxal phosphate)lysine" evidence="5 7">
    <location>
        <position position="60"/>
    </location>
</feature>
<dbReference type="InterPro" id="IPR029066">
    <property type="entry name" value="PLP-binding_barrel"/>
</dbReference>
<evidence type="ECO:0000259" key="10">
    <source>
        <dbReference type="Pfam" id="PF02784"/>
    </source>
</evidence>
<dbReference type="Pfam" id="PF00278">
    <property type="entry name" value="Orn_DAP_Arg_deC"/>
    <property type="match status" value="1"/>
</dbReference>
<comment type="catalytic activity">
    <reaction evidence="5 8">
        <text>meso-2,6-diaminopimelate + H(+) = L-lysine + CO2</text>
        <dbReference type="Rhea" id="RHEA:15101"/>
        <dbReference type="ChEBI" id="CHEBI:15378"/>
        <dbReference type="ChEBI" id="CHEBI:16526"/>
        <dbReference type="ChEBI" id="CHEBI:32551"/>
        <dbReference type="ChEBI" id="CHEBI:57791"/>
        <dbReference type="EC" id="4.1.1.20"/>
    </reaction>
</comment>
<feature type="binding site" evidence="5">
    <location>
        <position position="239"/>
    </location>
    <ligand>
        <name>pyridoxal 5'-phosphate</name>
        <dbReference type="ChEBI" id="CHEBI:597326"/>
    </ligand>
</feature>
<keyword evidence="5 8" id="KW-0457">Lysine biosynthesis</keyword>
<dbReference type="SUPFAM" id="SSF51419">
    <property type="entry name" value="PLP-binding barrel"/>
    <property type="match status" value="1"/>
</dbReference>
<dbReference type="Proteomes" id="UP000245086">
    <property type="component" value="Unassembled WGS sequence"/>
</dbReference>
<feature type="binding site" evidence="5">
    <location>
        <position position="277"/>
    </location>
    <ligand>
        <name>substrate</name>
    </ligand>
</feature>
<evidence type="ECO:0000256" key="1">
    <source>
        <dbReference type="ARBA" id="ARBA00001933"/>
    </source>
</evidence>
<evidence type="ECO:0000256" key="8">
    <source>
        <dbReference type="RuleBase" id="RU003738"/>
    </source>
</evidence>
<keyword evidence="12" id="KW-1185">Reference proteome</keyword>
<feature type="active site" description="Proton donor" evidence="7">
    <location>
        <position position="345"/>
    </location>
</feature>
<dbReference type="InterPro" id="IPR022644">
    <property type="entry name" value="De-COase2_N"/>
</dbReference>
<evidence type="ECO:0000256" key="7">
    <source>
        <dbReference type="PIRSR" id="PIRSR600183-50"/>
    </source>
</evidence>
<keyword evidence="3 5" id="KW-0663">Pyridoxal phosphate</keyword>
<dbReference type="Pfam" id="PF02784">
    <property type="entry name" value="Orn_Arg_deC_N"/>
    <property type="match status" value="1"/>
</dbReference>
<dbReference type="InterPro" id="IPR022643">
    <property type="entry name" value="De-COase2_C"/>
</dbReference>
<dbReference type="CDD" id="cd06828">
    <property type="entry name" value="PLPDE_III_DapDC"/>
    <property type="match status" value="1"/>
</dbReference>
<dbReference type="GO" id="GO:0008836">
    <property type="term" value="F:diaminopimelate decarboxylase activity"/>
    <property type="evidence" value="ECO:0007669"/>
    <property type="project" value="UniProtKB-UniRule"/>
</dbReference>
<comment type="similarity">
    <text evidence="5">Belongs to the Orn/Lys/Arg decarboxylase class-II family. LysA subfamily.</text>
</comment>
<feature type="binding site" evidence="5">
    <location>
        <position position="313"/>
    </location>
    <ligand>
        <name>substrate</name>
    </ligand>
</feature>
<name>A0A2P2E9E4_9PROT</name>
<proteinExistence type="inferred from homology"/>
<dbReference type="UniPathway" id="UPA00034">
    <property type="reaction ID" value="UER00027"/>
</dbReference>
<dbReference type="SUPFAM" id="SSF50621">
    <property type="entry name" value="Alanine racemase C-terminal domain-like"/>
    <property type="match status" value="1"/>
</dbReference>
<feature type="binding site" evidence="5">
    <location>
        <position position="346"/>
    </location>
    <ligand>
        <name>substrate</name>
    </ligand>
</feature>
<accession>A0A2P2E9E4</accession>
<evidence type="ECO:0000256" key="3">
    <source>
        <dbReference type="ARBA" id="ARBA00022898"/>
    </source>
</evidence>
<keyword evidence="2 5" id="KW-0210">Decarboxylase</keyword>
<dbReference type="PROSITE" id="PS00878">
    <property type="entry name" value="ODR_DC_2_1"/>
    <property type="match status" value="1"/>
</dbReference>
<dbReference type="RefSeq" id="WP_108984539.1">
    <property type="nucleotide sequence ID" value="NZ_BFBR01000003.1"/>
</dbReference>
<dbReference type="PRINTS" id="PR01181">
    <property type="entry name" value="DAPDCRBXLASE"/>
</dbReference>
<evidence type="ECO:0000256" key="4">
    <source>
        <dbReference type="ARBA" id="ARBA00023239"/>
    </source>
</evidence>
<evidence type="ECO:0000313" key="12">
    <source>
        <dbReference type="Proteomes" id="UP000245086"/>
    </source>
</evidence>
<dbReference type="PRINTS" id="PR01179">
    <property type="entry name" value="ODADCRBXLASE"/>
</dbReference>
<dbReference type="GO" id="GO:0009089">
    <property type="term" value="P:lysine biosynthetic process via diaminopimelate"/>
    <property type="evidence" value="ECO:0007669"/>
    <property type="project" value="UniProtKB-UniRule"/>
</dbReference>
<feature type="binding site" evidence="5">
    <location>
        <position position="374"/>
    </location>
    <ligand>
        <name>pyridoxal 5'-phosphate</name>
        <dbReference type="ChEBI" id="CHEBI:597326"/>
    </ligand>
</feature>
<dbReference type="GO" id="GO:0030170">
    <property type="term" value="F:pyridoxal phosphate binding"/>
    <property type="evidence" value="ECO:0007669"/>
    <property type="project" value="UniProtKB-UniRule"/>
</dbReference>
<dbReference type="FunFam" id="3.20.20.10:FF:000003">
    <property type="entry name" value="Diaminopimelate decarboxylase"/>
    <property type="match status" value="1"/>
</dbReference>
<protein>
    <recommendedName>
        <fullName evidence="5 6">Diaminopimelate decarboxylase</fullName>
        <shortName evidence="5">DAP decarboxylase</shortName>
        <shortName evidence="5">DAPDC</shortName>
        <ecNumber evidence="5 6">4.1.1.20</ecNumber>
    </recommendedName>
</protein>
<feature type="domain" description="Orn/DAP/Arg decarboxylase 2 N-terminal" evidence="10">
    <location>
        <begin position="35"/>
        <end position="281"/>
    </location>
</feature>
<comment type="subunit">
    <text evidence="5">Homodimer.</text>
</comment>
<sequence length="427" mass="45521">MRFFDYRDGALYAEDVPLAVIAEAVGTPVYVYSRATLEHHYKVFKAALGDLKVHICYAVKANTNRAVIATLAALGAGADTVSEGEIRRALHAGVPADGIVFAGVGKTDAELAYAISVGVRQINIESASELARISRLASAQGKVQKVCIRVNPDVGAGGHAKITTGKADNKFGVSFDLAEALYAEANELTGVEPVGLSVHIGSQIIDFTPMEQAYRKLVACVGRLRARGLTVTRLDLGGGLAATYDETVSGPDLVAYGAMVRNVVGDLDIELEFEPGRMIAANAGVLLTRAIVTKDNGGKAFLVVDAAMNDLIRPALYEAYHQMLPVRQAVDHDNLAPLDVVGPVCETGDTFAEQRPMPAIGEGDLIAFMSTGAYGFAMASTYNSRPLAAEVMVSGDQWQVVRPRQTYEEMFGMETLPDWLGPQAEKA</sequence>
<dbReference type="HAMAP" id="MF_02120">
    <property type="entry name" value="LysA"/>
    <property type="match status" value="1"/>
</dbReference>
<dbReference type="Gene3D" id="2.40.37.10">
    <property type="entry name" value="Lyase, Ornithine Decarboxylase, Chain A, domain 1"/>
    <property type="match status" value="1"/>
</dbReference>
<dbReference type="EC" id="4.1.1.20" evidence="5 6"/>
<dbReference type="InterPro" id="IPR009006">
    <property type="entry name" value="Ala_racemase/Decarboxylase_C"/>
</dbReference>